<gene>
    <name evidence="3" type="ORF">SAMN05444365_103492</name>
</gene>
<evidence type="ECO:0000256" key="1">
    <source>
        <dbReference type="SAM" id="MobiDB-lite"/>
    </source>
</evidence>
<evidence type="ECO:0000313" key="3">
    <source>
        <dbReference type="EMBL" id="SDY79220.1"/>
    </source>
</evidence>
<keyword evidence="4" id="KW-1185">Reference proteome</keyword>
<reference evidence="4" key="1">
    <citation type="submission" date="2016-10" db="EMBL/GenBank/DDBJ databases">
        <authorList>
            <person name="Varghese N."/>
            <person name="Submissions S."/>
        </authorList>
    </citation>
    <scope>NUCLEOTIDE SEQUENCE [LARGE SCALE GENOMIC DNA]</scope>
    <source>
        <strain evidence="4">DSM 45245</strain>
    </source>
</reference>
<sequence length="324" mass="33522">MSLPDAATVPPPAPVPPRPPVDRATLRLALVVGGLVIALIAGFGLGRVVDPAPASAPPAGGDQAADHTHPPGTAPHEHGAGAGAAGRTGADPVGLSLSAAGYTLAPTATQLAAGARQDFRFRIVGPDAKPVTTFAIVHDKPLHLIVARRDLSGYQHLHPTMAPDGTWSVPLTLPQPGVWRAYADFTVNDATGGQTELTLGVDLAAAGTYAPRPLPAPAREAAVDGFTVGYEGTPRVGAVAPLLFRVFRDGAPAAGLERYLGAYGHLVVIREGDLGYVHVHPEAQLSDGAVKFWLALPGPGRYRMFFDFQVAGEVRTAEFTAVVP</sequence>
<accession>A0A1H3MRV8</accession>
<keyword evidence="2" id="KW-1133">Transmembrane helix</keyword>
<feature type="compositionally biased region" description="Low complexity" evidence="1">
    <location>
        <begin position="54"/>
        <end position="63"/>
    </location>
</feature>
<feature type="transmembrane region" description="Helical" evidence="2">
    <location>
        <begin position="24"/>
        <end position="45"/>
    </location>
</feature>
<proteinExistence type="predicted"/>
<dbReference type="RefSeq" id="WP_245736588.1">
    <property type="nucleotide sequence ID" value="NZ_FNPH01000003.1"/>
</dbReference>
<evidence type="ECO:0000313" key="4">
    <source>
        <dbReference type="Proteomes" id="UP000242415"/>
    </source>
</evidence>
<evidence type="ECO:0008006" key="5">
    <source>
        <dbReference type="Google" id="ProtNLM"/>
    </source>
</evidence>
<protein>
    <recommendedName>
        <fullName evidence="5">Secreted protein</fullName>
    </recommendedName>
</protein>
<keyword evidence="2" id="KW-0472">Membrane</keyword>
<organism evidence="3 4">
    <name type="scientific">Micromonospora pattaloongensis</name>
    <dbReference type="NCBI Taxonomy" id="405436"/>
    <lineage>
        <taxon>Bacteria</taxon>
        <taxon>Bacillati</taxon>
        <taxon>Actinomycetota</taxon>
        <taxon>Actinomycetes</taxon>
        <taxon>Micromonosporales</taxon>
        <taxon>Micromonosporaceae</taxon>
        <taxon>Micromonospora</taxon>
    </lineage>
</organism>
<evidence type="ECO:0000256" key="2">
    <source>
        <dbReference type="SAM" id="Phobius"/>
    </source>
</evidence>
<dbReference type="EMBL" id="FNPH01000003">
    <property type="protein sequence ID" value="SDY79220.1"/>
    <property type="molecule type" value="Genomic_DNA"/>
</dbReference>
<dbReference type="AlphaFoldDB" id="A0A1H3MRV8"/>
<feature type="region of interest" description="Disordered" evidence="1">
    <location>
        <begin position="54"/>
        <end position="87"/>
    </location>
</feature>
<dbReference type="STRING" id="405436.SAMN05444365_103492"/>
<keyword evidence="2" id="KW-0812">Transmembrane</keyword>
<feature type="compositionally biased region" description="Basic and acidic residues" evidence="1">
    <location>
        <begin position="64"/>
        <end position="79"/>
    </location>
</feature>
<dbReference type="Proteomes" id="UP000242415">
    <property type="component" value="Unassembled WGS sequence"/>
</dbReference>
<name>A0A1H3MRV8_9ACTN</name>